<dbReference type="Proteomes" id="UP000238701">
    <property type="component" value="Unassembled WGS sequence"/>
</dbReference>
<evidence type="ECO:0008006" key="3">
    <source>
        <dbReference type="Google" id="ProtNLM"/>
    </source>
</evidence>
<sequence>MATVEQYAASMVEKYRVVPDPGSAPHRAADELIPLLKQWGKEHLLGITLSGAYAKNTAITLASQVDMLVALSPVPGMEMKEIFWSLFEFLTDHDLEPRTRNVSMQWQSKGLAVDVIPACRNGKGSGHVLFNKRTGAAVQTDVAQHVHLVANSGRQQEICALKIWRERNHLDFPSLYLELSVLRALESERFGQLADNVLVVLRYLSSRFEQAVVRDPANRDNILSDDLTASDKKAIAKAARNALYDENWKKIVW</sequence>
<dbReference type="AlphaFoldDB" id="A0A2U3L953"/>
<dbReference type="InterPro" id="IPR043519">
    <property type="entry name" value="NT_sf"/>
</dbReference>
<dbReference type="SUPFAM" id="SSF81301">
    <property type="entry name" value="Nucleotidyltransferase"/>
    <property type="match status" value="1"/>
</dbReference>
<dbReference type="EMBL" id="OMOD01000182">
    <property type="protein sequence ID" value="SPF48443.1"/>
    <property type="molecule type" value="Genomic_DNA"/>
</dbReference>
<name>A0A2U3L953_9BACT</name>
<reference evidence="2" key="1">
    <citation type="submission" date="2018-02" db="EMBL/GenBank/DDBJ databases">
        <authorList>
            <person name="Hausmann B."/>
        </authorList>
    </citation>
    <scope>NUCLEOTIDE SEQUENCE [LARGE SCALE GENOMIC DNA]</scope>
    <source>
        <strain evidence="2">Peat soil MAG SbA1</strain>
    </source>
</reference>
<evidence type="ECO:0000313" key="1">
    <source>
        <dbReference type="EMBL" id="SPF48443.1"/>
    </source>
</evidence>
<gene>
    <name evidence="1" type="ORF">SBA1_840006</name>
</gene>
<dbReference type="OrthoDB" id="1550485at2"/>
<evidence type="ECO:0000313" key="2">
    <source>
        <dbReference type="Proteomes" id="UP000238701"/>
    </source>
</evidence>
<protein>
    <recommendedName>
        <fullName evidence="3">Nucleotidyltransferase</fullName>
    </recommendedName>
</protein>
<accession>A0A2U3L953</accession>
<organism evidence="1 2">
    <name type="scientific">Candidatus Sulfotelmatobacter kueseliae</name>
    <dbReference type="NCBI Taxonomy" id="2042962"/>
    <lineage>
        <taxon>Bacteria</taxon>
        <taxon>Pseudomonadati</taxon>
        <taxon>Acidobacteriota</taxon>
        <taxon>Terriglobia</taxon>
        <taxon>Terriglobales</taxon>
        <taxon>Candidatus Korobacteraceae</taxon>
        <taxon>Candidatus Sulfotelmatobacter</taxon>
    </lineage>
</organism>
<proteinExistence type="predicted"/>